<sequence>MKQNTDIPSARSSLWKRCCRFVKNAHLPEFFLYAIVLPCFALQVSVVAGIFLLLGDMSVTGIGCTYDPAGFVLLALFALIAIAVFSALLLLLLKVNSSKTSRYREDNPRRSYRRIAGVLLFLLMAGVSHSSTTAPEHREGIILPQKSWLEETAIPVYLSIFNSRTGQITLLLINLATFGVMRRKLCLKSDTPEAALELLATRRPFTVRTLVAMLWLFPVWPAILAAIHYHRLQKIRLLRRHYPCPNCMGRKVHSMPLPVGEENLPLLTDGERLELKLKTAYILVGECPDCGERFKLRVPLTKEGYELCPECRHLTLHRTEDYHVVKPATGSDEGLREARHQCRFCGAEYMVGYQMPKNSVLYEY</sequence>
<evidence type="ECO:0008006" key="3">
    <source>
        <dbReference type="Google" id="ProtNLM"/>
    </source>
</evidence>
<dbReference type="RefSeq" id="WP_156343340.1">
    <property type="nucleotide sequence ID" value="NZ_CACRTA010000021.1"/>
</dbReference>
<proteinExistence type="predicted"/>
<feature type="transmembrane region" description="Helical" evidence="1">
    <location>
        <begin position="69"/>
        <end position="93"/>
    </location>
</feature>
<dbReference type="AlphaFoldDB" id="A0A6N2U1K3"/>
<keyword evidence="1" id="KW-0472">Membrane</keyword>
<organism evidence="2">
    <name type="scientific">Phocaeicola vulgatus</name>
    <name type="common">Bacteroides vulgatus</name>
    <dbReference type="NCBI Taxonomy" id="821"/>
    <lineage>
        <taxon>Bacteria</taxon>
        <taxon>Pseudomonadati</taxon>
        <taxon>Bacteroidota</taxon>
        <taxon>Bacteroidia</taxon>
        <taxon>Bacteroidales</taxon>
        <taxon>Bacteroidaceae</taxon>
        <taxon>Phocaeicola</taxon>
    </lineage>
</organism>
<keyword evidence="1" id="KW-1133">Transmembrane helix</keyword>
<feature type="transmembrane region" description="Helical" evidence="1">
    <location>
        <begin position="114"/>
        <end position="134"/>
    </location>
</feature>
<reference evidence="2" key="1">
    <citation type="submission" date="2019-11" db="EMBL/GenBank/DDBJ databases">
        <authorList>
            <person name="Feng L."/>
        </authorList>
    </citation>
    <scope>NUCLEOTIDE SEQUENCE</scope>
    <source>
        <strain evidence="2">BvulgatusLFYP11</strain>
    </source>
</reference>
<gene>
    <name evidence="2" type="ORF">BVLFYP11_01934</name>
</gene>
<feature type="transmembrane region" description="Helical" evidence="1">
    <location>
        <begin position="210"/>
        <end position="229"/>
    </location>
</feature>
<evidence type="ECO:0000313" key="2">
    <source>
        <dbReference type="EMBL" id="VYT11209.1"/>
    </source>
</evidence>
<protein>
    <recommendedName>
        <fullName evidence="3">Transmembrane protein</fullName>
    </recommendedName>
</protein>
<evidence type="ECO:0000256" key="1">
    <source>
        <dbReference type="SAM" id="Phobius"/>
    </source>
</evidence>
<accession>A0A6N2U1K3</accession>
<feature type="transmembrane region" description="Helical" evidence="1">
    <location>
        <begin position="154"/>
        <end position="178"/>
    </location>
</feature>
<feature type="transmembrane region" description="Helical" evidence="1">
    <location>
        <begin position="30"/>
        <end position="54"/>
    </location>
</feature>
<dbReference type="EMBL" id="CACRTA010000021">
    <property type="protein sequence ID" value="VYT11209.1"/>
    <property type="molecule type" value="Genomic_DNA"/>
</dbReference>
<name>A0A6N2U1K3_PHOVU</name>
<keyword evidence="1" id="KW-0812">Transmembrane</keyword>